<dbReference type="InterPro" id="IPR011990">
    <property type="entry name" value="TPR-like_helical_dom_sf"/>
</dbReference>
<sequence length="331" mass="36238">MKPSIVKTLFLVLTIGLFPDTWAQQAYKDQFAHTFSIVARDKNTGDMAVGVQSHWFSVGTSVAWGKSGVGVVATQSFINPAYGPQGLKLMEEGKSAGEALRILVANDEGKDFRQVGFLDAYGNAASHTGKNCVQSAGHYIGDNFAVQANMMLNDGVVPAMVEAFESNGHLPLAERVVQVLLAAQKAGGDIRGRQSAALLVVNAKPVEHIWQDKKVDLRVDDSPTPVAELERLLKVHRAYEHMNKGDLAIEANDMDTALREYGAAEKMFPENLEMKYWTAIALANNQRLDEALPIFKTVFSKDPNWKTLTKRLPKSGLLTVSEGDLKKILSL</sequence>
<dbReference type="InterPro" id="IPR029055">
    <property type="entry name" value="Ntn_hydrolases_N"/>
</dbReference>
<keyword evidence="1" id="KW-0732">Signal</keyword>
<feature type="chain" id="PRO_5013133237" evidence="1">
    <location>
        <begin position="24"/>
        <end position="331"/>
    </location>
</feature>
<dbReference type="Gene3D" id="3.60.20.10">
    <property type="entry name" value="Glutamine Phosphoribosylpyrophosphate, subunit 1, domain 1"/>
    <property type="match status" value="1"/>
</dbReference>
<dbReference type="SUPFAM" id="SSF48452">
    <property type="entry name" value="TPR-like"/>
    <property type="match status" value="1"/>
</dbReference>
<protein>
    <submittedName>
        <fullName evidence="2">Uncharacterized conserved protein, Ntn-hydrolase superfamily</fullName>
    </submittedName>
</protein>
<dbReference type="PANTHER" id="PTHR39328">
    <property type="entry name" value="BLL2871 PROTEIN"/>
    <property type="match status" value="1"/>
</dbReference>
<gene>
    <name evidence="2" type="ORF">SAMN04488513_102477</name>
</gene>
<evidence type="ECO:0000256" key="1">
    <source>
        <dbReference type="SAM" id="SignalP"/>
    </source>
</evidence>
<accession>A0A1M6FLN2</accession>
<evidence type="ECO:0000313" key="3">
    <source>
        <dbReference type="Proteomes" id="UP000184543"/>
    </source>
</evidence>
<dbReference type="Pfam" id="PF06267">
    <property type="entry name" value="DUF1028"/>
    <property type="match status" value="1"/>
</dbReference>
<dbReference type="STRING" id="192903.SAMN04488513_102477"/>
<name>A0A1M6FLN2_9FLAO</name>
<dbReference type="EMBL" id="FQYU01000002">
    <property type="protein sequence ID" value="SHI98563.1"/>
    <property type="molecule type" value="Genomic_DNA"/>
</dbReference>
<dbReference type="Pfam" id="PF13432">
    <property type="entry name" value="TPR_16"/>
    <property type="match status" value="1"/>
</dbReference>
<dbReference type="PANTHER" id="PTHR39328:SF1">
    <property type="entry name" value="BLL2871 PROTEIN"/>
    <property type="match status" value="1"/>
</dbReference>
<dbReference type="SUPFAM" id="SSF56235">
    <property type="entry name" value="N-terminal nucleophile aminohydrolases (Ntn hydrolases)"/>
    <property type="match status" value="1"/>
</dbReference>
<reference evidence="3" key="1">
    <citation type="submission" date="2016-11" db="EMBL/GenBank/DDBJ databases">
        <authorList>
            <person name="Varghese N."/>
            <person name="Submissions S."/>
        </authorList>
    </citation>
    <scope>NUCLEOTIDE SEQUENCE [LARGE SCALE GENOMIC DNA]</scope>
    <source>
        <strain evidence="3">DSM 19858</strain>
    </source>
</reference>
<dbReference type="InterPro" id="IPR010430">
    <property type="entry name" value="DUF1028"/>
</dbReference>
<proteinExistence type="predicted"/>
<dbReference type="GO" id="GO:0016787">
    <property type="term" value="F:hydrolase activity"/>
    <property type="evidence" value="ECO:0007669"/>
    <property type="project" value="UniProtKB-KW"/>
</dbReference>
<evidence type="ECO:0000313" key="2">
    <source>
        <dbReference type="EMBL" id="SHI98563.1"/>
    </source>
</evidence>
<dbReference type="OrthoDB" id="9790012at2"/>
<keyword evidence="2" id="KW-0378">Hydrolase</keyword>
<feature type="signal peptide" evidence="1">
    <location>
        <begin position="1"/>
        <end position="23"/>
    </location>
</feature>
<organism evidence="2 3">
    <name type="scientific">Pseudozobellia thermophila</name>
    <dbReference type="NCBI Taxonomy" id="192903"/>
    <lineage>
        <taxon>Bacteria</taxon>
        <taxon>Pseudomonadati</taxon>
        <taxon>Bacteroidota</taxon>
        <taxon>Flavobacteriia</taxon>
        <taxon>Flavobacteriales</taxon>
        <taxon>Flavobacteriaceae</taxon>
        <taxon>Pseudozobellia</taxon>
    </lineage>
</organism>
<dbReference type="AlphaFoldDB" id="A0A1M6FLN2"/>
<keyword evidence="3" id="KW-1185">Reference proteome</keyword>
<dbReference type="RefSeq" id="WP_072991256.1">
    <property type="nucleotide sequence ID" value="NZ_FQYU01000002.1"/>
</dbReference>
<dbReference type="Proteomes" id="UP000184543">
    <property type="component" value="Unassembled WGS sequence"/>
</dbReference>